<evidence type="ECO:0000313" key="3">
    <source>
        <dbReference type="Proteomes" id="UP000828390"/>
    </source>
</evidence>
<evidence type="ECO:0000256" key="1">
    <source>
        <dbReference type="SAM" id="Phobius"/>
    </source>
</evidence>
<feature type="transmembrane region" description="Helical" evidence="1">
    <location>
        <begin position="63"/>
        <end position="82"/>
    </location>
</feature>
<dbReference type="AlphaFoldDB" id="A0A9D4GP69"/>
<dbReference type="Proteomes" id="UP000828390">
    <property type="component" value="Unassembled WGS sequence"/>
</dbReference>
<keyword evidence="1" id="KW-1133">Transmembrane helix</keyword>
<evidence type="ECO:0000313" key="2">
    <source>
        <dbReference type="EMBL" id="KAH3820585.1"/>
    </source>
</evidence>
<protein>
    <submittedName>
        <fullName evidence="2">Uncharacterized protein</fullName>
    </submittedName>
</protein>
<name>A0A9D4GP69_DREPO</name>
<reference evidence="2" key="2">
    <citation type="submission" date="2020-11" db="EMBL/GenBank/DDBJ databases">
        <authorList>
            <person name="McCartney M.A."/>
            <person name="Auch B."/>
            <person name="Kono T."/>
            <person name="Mallez S."/>
            <person name="Becker A."/>
            <person name="Gohl D.M."/>
            <person name="Silverstein K.A.T."/>
            <person name="Koren S."/>
            <person name="Bechman K.B."/>
            <person name="Herman A."/>
            <person name="Abrahante J.E."/>
            <person name="Garbe J."/>
        </authorList>
    </citation>
    <scope>NUCLEOTIDE SEQUENCE</scope>
    <source>
        <strain evidence="2">Duluth1</strain>
        <tissue evidence="2">Whole animal</tissue>
    </source>
</reference>
<sequence length="116" mass="13284">MAEFPSRSEGMDNPCEELTQDIIRTIVLIKFHEECFQQTGTIFELIQDIINPFMPSIHGLKQMLLPSVMMIGQYIFVFLRVLQVVFFTHIRKNAPPPGGLVFQATGNIFELVQDII</sequence>
<gene>
    <name evidence="2" type="ORF">DPMN_122330</name>
</gene>
<accession>A0A9D4GP69</accession>
<proteinExistence type="predicted"/>
<reference evidence="2" key="1">
    <citation type="journal article" date="2019" name="bioRxiv">
        <title>The Genome of the Zebra Mussel, Dreissena polymorpha: A Resource for Invasive Species Research.</title>
        <authorList>
            <person name="McCartney M.A."/>
            <person name="Auch B."/>
            <person name="Kono T."/>
            <person name="Mallez S."/>
            <person name="Zhang Y."/>
            <person name="Obille A."/>
            <person name="Becker A."/>
            <person name="Abrahante J.E."/>
            <person name="Garbe J."/>
            <person name="Badalamenti J.P."/>
            <person name="Herman A."/>
            <person name="Mangelson H."/>
            <person name="Liachko I."/>
            <person name="Sullivan S."/>
            <person name="Sone E.D."/>
            <person name="Koren S."/>
            <person name="Silverstein K.A.T."/>
            <person name="Beckman K.B."/>
            <person name="Gohl D.M."/>
        </authorList>
    </citation>
    <scope>NUCLEOTIDE SEQUENCE</scope>
    <source>
        <strain evidence="2">Duluth1</strain>
        <tissue evidence="2">Whole animal</tissue>
    </source>
</reference>
<dbReference type="EMBL" id="JAIWYP010000005">
    <property type="protein sequence ID" value="KAH3820585.1"/>
    <property type="molecule type" value="Genomic_DNA"/>
</dbReference>
<comment type="caution">
    <text evidence="2">The sequence shown here is derived from an EMBL/GenBank/DDBJ whole genome shotgun (WGS) entry which is preliminary data.</text>
</comment>
<keyword evidence="1" id="KW-0472">Membrane</keyword>
<organism evidence="2 3">
    <name type="scientific">Dreissena polymorpha</name>
    <name type="common">Zebra mussel</name>
    <name type="synonym">Mytilus polymorpha</name>
    <dbReference type="NCBI Taxonomy" id="45954"/>
    <lineage>
        <taxon>Eukaryota</taxon>
        <taxon>Metazoa</taxon>
        <taxon>Spiralia</taxon>
        <taxon>Lophotrochozoa</taxon>
        <taxon>Mollusca</taxon>
        <taxon>Bivalvia</taxon>
        <taxon>Autobranchia</taxon>
        <taxon>Heteroconchia</taxon>
        <taxon>Euheterodonta</taxon>
        <taxon>Imparidentia</taxon>
        <taxon>Neoheterodontei</taxon>
        <taxon>Myida</taxon>
        <taxon>Dreissenoidea</taxon>
        <taxon>Dreissenidae</taxon>
        <taxon>Dreissena</taxon>
    </lineage>
</organism>
<keyword evidence="1" id="KW-0812">Transmembrane</keyword>
<keyword evidence="3" id="KW-1185">Reference proteome</keyword>